<proteinExistence type="predicted"/>
<accession>A0A9W6QUR8</accession>
<dbReference type="Proteomes" id="UP001165042">
    <property type="component" value="Unassembled WGS sequence"/>
</dbReference>
<organism evidence="2 3">
    <name type="scientific">Actinokineospora globicatena</name>
    <dbReference type="NCBI Taxonomy" id="103729"/>
    <lineage>
        <taxon>Bacteria</taxon>
        <taxon>Bacillati</taxon>
        <taxon>Actinomycetota</taxon>
        <taxon>Actinomycetes</taxon>
        <taxon>Pseudonocardiales</taxon>
        <taxon>Pseudonocardiaceae</taxon>
        <taxon>Actinokineospora</taxon>
    </lineage>
</organism>
<feature type="domain" description="Methyltransferase type 11" evidence="1">
    <location>
        <begin position="44"/>
        <end position="93"/>
    </location>
</feature>
<gene>
    <name evidence="2" type="ORF">Aglo03_57950</name>
</gene>
<dbReference type="AlphaFoldDB" id="A0A9W6QUR8"/>
<dbReference type="InterPro" id="IPR013216">
    <property type="entry name" value="Methyltransf_11"/>
</dbReference>
<evidence type="ECO:0000313" key="2">
    <source>
        <dbReference type="EMBL" id="GLW94979.1"/>
    </source>
</evidence>
<evidence type="ECO:0000313" key="3">
    <source>
        <dbReference type="Proteomes" id="UP001165042"/>
    </source>
</evidence>
<protein>
    <recommendedName>
        <fullName evidence="1">Methyltransferase type 11 domain-containing protein</fullName>
    </recommendedName>
</protein>
<dbReference type="EMBL" id="BSSD01000011">
    <property type="protein sequence ID" value="GLW94979.1"/>
    <property type="molecule type" value="Genomic_DNA"/>
</dbReference>
<comment type="caution">
    <text evidence="2">The sequence shown here is derived from an EMBL/GenBank/DDBJ whole genome shotgun (WGS) entry which is preliminary data.</text>
</comment>
<dbReference type="GO" id="GO:0008757">
    <property type="term" value="F:S-adenosylmethionine-dependent methyltransferase activity"/>
    <property type="evidence" value="ECO:0007669"/>
    <property type="project" value="InterPro"/>
</dbReference>
<dbReference type="Gene3D" id="3.40.50.150">
    <property type="entry name" value="Vaccinia Virus protein VP39"/>
    <property type="match status" value="1"/>
</dbReference>
<name>A0A9W6QUR8_9PSEU</name>
<keyword evidence="3" id="KW-1185">Reference proteome</keyword>
<sequence length="222" mass="22818">MDLVTAITVALGAPGTGVTVLVGDDRDIQPVVRARGRVVVVGADVRAATDALPLRDGAAEALVAVHALREVDDVDAAIAGFARVVGAGGRVVIAANALAHRRELRGLWATAARDCGVVDPPPLLDTDERFSLDHAQAWLQRHLTDVAVTPVRGTTVLDTAQALALLRAERPADAGVTWDLLASVVESRVRDAVADHGGFTLSTLTGIATGVVAAKSGSAPAK</sequence>
<dbReference type="Pfam" id="PF08241">
    <property type="entry name" value="Methyltransf_11"/>
    <property type="match status" value="1"/>
</dbReference>
<dbReference type="SUPFAM" id="SSF53335">
    <property type="entry name" value="S-adenosyl-L-methionine-dependent methyltransferases"/>
    <property type="match status" value="1"/>
</dbReference>
<evidence type="ECO:0000259" key="1">
    <source>
        <dbReference type="Pfam" id="PF08241"/>
    </source>
</evidence>
<reference evidence="2" key="1">
    <citation type="submission" date="2023-02" db="EMBL/GenBank/DDBJ databases">
        <title>Actinokineospora globicatena NBRC 15670.</title>
        <authorList>
            <person name="Ichikawa N."/>
            <person name="Sato H."/>
            <person name="Tonouchi N."/>
        </authorList>
    </citation>
    <scope>NUCLEOTIDE SEQUENCE</scope>
    <source>
        <strain evidence="2">NBRC 15670</strain>
    </source>
</reference>
<dbReference type="Gene3D" id="1.10.8.900">
    <property type="match status" value="1"/>
</dbReference>
<dbReference type="InterPro" id="IPR029063">
    <property type="entry name" value="SAM-dependent_MTases_sf"/>
</dbReference>